<protein>
    <submittedName>
        <fullName evidence="1">Uncharacterized protein</fullName>
    </submittedName>
</protein>
<evidence type="ECO:0000313" key="1">
    <source>
        <dbReference type="EMBL" id="KAK9838839.1"/>
    </source>
</evidence>
<dbReference type="AlphaFoldDB" id="A0AAW1RYP4"/>
<organism evidence="1 2">
    <name type="scientific">Apatococcus lobatus</name>
    <dbReference type="NCBI Taxonomy" id="904363"/>
    <lineage>
        <taxon>Eukaryota</taxon>
        <taxon>Viridiplantae</taxon>
        <taxon>Chlorophyta</taxon>
        <taxon>core chlorophytes</taxon>
        <taxon>Trebouxiophyceae</taxon>
        <taxon>Chlorellales</taxon>
        <taxon>Chlorellaceae</taxon>
        <taxon>Apatococcus</taxon>
    </lineage>
</organism>
<sequence>MQASLHQIFGTGNLSITLSVGRDINPGEFTAYTVWCDENAISAFAAVERGESNGHLHIQNSVRSKLLKNGQTFELMTAYCRKDAGEPWYVEYQKNITPAQLAAGLQQYADIGGPRLTDAVPLTKKNAVDLAIAFRKRVMQPNAGWDLAETLFQMVSSTRYQPTTSWCLGSGFRYEAAQALFAITLDRAAATKVQTNWIFFNIDGRPQYFMQPEEVEEEQACDQPMA</sequence>
<dbReference type="EMBL" id="JALJOS010000005">
    <property type="protein sequence ID" value="KAK9838839.1"/>
    <property type="molecule type" value="Genomic_DNA"/>
</dbReference>
<proteinExistence type="predicted"/>
<dbReference type="Proteomes" id="UP001438707">
    <property type="component" value="Unassembled WGS sequence"/>
</dbReference>
<accession>A0AAW1RYP4</accession>
<name>A0AAW1RYP4_9CHLO</name>
<evidence type="ECO:0000313" key="2">
    <source>
        <dbReference type="Proteomes" id="UP001438707"/>
    </source>
</evidence>
<reference evidence="1 2" key="1">
    <citation type="journal article" date="2024" name="Nat. Commun.">
        <title>Phylogenomics reveals the evolutionary origins of lichenization in chlorophyte algae.</title>
        <authorList>
            <person name="Puginier C."/>
            <person name="Libourel C."/>
            <person name="Otte J."/>
            <person name="Skaloud P."/>
            <person name="Haon M."/>
            <person name="Grisel S."/>
            <person name="Petersen M."/>
            <person name="Berrin J.G."/>
            <person name="Delaux P.M."/>
            <person name="Dal Grande F."/>
            <person name="Keller J."/>
        </authorList>
    </citation>
    <scope>NUCLEOTIDE SEQUENCE [LARGE SCALE GENOMIC DNA]</scope>
    <source>
        <strain evidence="1 2">SAG 2145</strain>
    </source>
</reference>
<gene>
    <name evidence="1" type="ORF">WJX74_004280</name>
</gene>
<comment type="caution">
    <text evidence="1">The sequence shown here is derived from an EMBL/GenBank/DDBJ whole genome shotgun (WGS) entry which is preliminary data.</text>
</comment>
<keyword evidence="2" id="KW-1185">Reference proteome</keyword>